<reference evidence="1 2" key="1">
    <citation type="submission" date="2015-09" db="EMBL/GenBank/DDBJ databases">
        <title>Host preference determinants of Valsa canker pathogens revealed by comparative genomics.</title>
        <authorList>
            <person name="Yin Z."/>
            <person name="Huang L."/>
        </authorList>
    </citation>
    <scope>NUCLEOTIDE SEQUENCE [LARGE SCALE GENOMIC DNA]</scope>
    <source>
        <strain evidence="1 2">SXYLt</strain>
    </source>
</reference>
<dbReference type="EMBL" id="LKEB01000099">
    <property type="protein sequence ID" value="ROV90247.1"/>
    <property type="molecule type" value="Genomic_DNA"/>
</dbReference>
<comment type="caution">
    <text evidence="1">The sequence shown here is derived from an EMBL/GenBank/DDBJ whole genome shotgun (WGS) entry which is preliminary data.</text>
</comment>
<sequence>MSLNIAVRSVKIITSHDAAALARRGLLRPLHLTQRIHLTLLDYEDDSGLHPQAQPETSWLQVPAYLVSPETLAHAGYAAPRAWELWGRGRLAQAGDTSARAHEGVKIYEFGMFIMATFDGSPSSSSGGVSPLGPRSDDDGDWVAFLRDELRVNDEIVQQIMDKESRELARATGTSCIEMARQHAWLRYNELLGLRERSLMREKTGEGYGPSRRG</sequence>
<evidence type="ECO:0000313" key="2">
    <source>
        <dbReference type="Proteomes" id="UP000285146"/>
    </source>
</evidence>
<dbReference type="AlphaFoldDB" id="A0A423VH29"/>
<gene>
    <name evidence="1" type="ORF">VPNG_09903</name>
</gene>
<keyword evidence="2" id="KW-1185">Reference proteome</keyword>
<evidence type="ECO:0000313" key="1">
    <source>
        <dbReference type="EMBL" id="ROV90247.1"/>
    </source>
</evidence>
<dbReference type="Proteomes" id="UP000285146">
    <property type="component" value="Unassembled WGS sequence"/>
</dbReference>
<protein>
    <submittedName>
        <fullName evidence="1">Uncharacterized protein</fullName>
    </submittedName>
</protein>
<proteinExistence type="predicted"/>
<dbReference type="InParanoid" id="A0A423VH29"/>
<accession>A0A423VH29</accession>
<name>A0A423VH29_9PEZI</name>
<organism evidence="1 2">
    <name type="scientific">Cytospora leucostoma</name>
    <dbReference type="NCBI Taxonomy" id="1230097"/>
    <lineage>
        <taxon>Eukaryota</taxon>
        <taxon>Fungi</taxon>
        <taxon>Dikarya</taxon>
        <taxon>Ascomycota</taxon>
        <taxon>Pezizomycotina</taxon>
        <taxon>Sordariomycetes</taxon>
        <taxon>Sordariomycetidae</taxon>
        <taxon>Diaporthales</taxon>
        <taxon>Cytosporaceae</taxon>
        <taxon>Cytospora</taxon>
    </lineage>
</organism>